<keyword evidence="8" id="KW-0175">Coiled coil</keyword>
<evidence type="ECO:0000256" key="1">
    <source>
        <dbReference type="ARBA" id="ARBA00000185"/>
    </source>
</evidence>
<dbReference type="Proteomes" id="UP000677875">
    <property type="component" value="Unassembled WGS sequence"/>
</dbReference>
<keyword evidence="12" id="KW-1185">Reference proteome</keyword>
<dbReference type="CDD" id="cd00187">
    <property type="entry name" value="TOP4c"/>
    <property type="match status" value="1"/>
</dbReference>
<sequence length="819" mass="88490">MARRSTKTPPPDDAYEEKILDIDVVDEMQGSFLEYAYSVIYSRALPDARDGLKPVHRRIVYQMNEMGLRPERGYVKCARVVGEVMGKLHPHGDASIYDALVRMAQPFSMRVPLVDGHGNFGSLGNDDPPAAMRYTECRMAAATSLMTESIDEDTVDFAPNYDGQEREPAALPAAFPNLLVNGASGIAVGMATNMPPHNLREVIAAARHLIRYPHADLDALMKHVPGPDLPTGGQVVGLSGIRDAYETGRGTFKIRATVSVETVTARRKGLVVTELPFAVGPEKVIAKIKDLVGSKKLQGIADVKDLTDRAHGLRLVIEIKNGFVPEAVLEQLYKLTAMEESFGINNVALVDGQPLTLGLKELLEVYLDHRFTVVRRRSEFRRGKRRDRLHLVEGLLTALVDIDEVIRLIRSSENSAQAKERLIERFGLSDVQTQYILDTPLRRLTKFDRIELEAEKERLTEEIAELTRILDSDAELRKLVSGELAAVAKKFGTDRRTVLRESSGASVAAVPLQVADDPCRVLLSSTGLLARTADDRPLASDGGAKRVPHDLVVSAVPATIRGEVGVVTSAGRLLRVNVVDLPQLPEPMPTPNLSGGAPLAEFVSLEGDESVVCLTTLDESSQGLALGTEQGVVKRVVPDYPSSKDELEVITLKEGDRIVGAAELRTGEEDLVFITDDAHLLRYQASQVRPQGRPAGGMAGVKLSQGAKVISFTVVDPAADAVVLTVAGSRGTLDDSVQTTAKLTPFDQYPRKGRATGGVRCQRFLKGEDCLALAWAGASPAKAVQKNGSPAQLPETDPRRDGSGVSLPQTVGVVAGAPG</sequence>
<dbReference type="PANTHER" id="PTHR43493">
    <property type="entry name" value="DNA GYRASE/TOPOISOMERASE SUBUNIT A"/>
    <property type="match status" value="1"/>
</dbReference>
<dbReference type="Pfam" id="PF00521">
    <property type="entry name" value="DNA_topoisoIV"/>
    <property type="match status" value="1"/>
</dbReference>
<dbReference type="Gene3D" id="1.10.268.10">
    <property type="entry name" value="Topoisomerase, domain 3"/>
    <property type="match status" value="1"/>
</dbReference>
<evidence type="ECO:0000256" key="3">
    <source>
        <dbReference type="ARBA" id="ARBA00012895"/>
    </source>
</evidence>
<comment type="catalytic activity">
    <reaction evidence="1 7">
        <text>ATP-dependent breakage, passage and rejoining of double-stranded DNA.</text>
        <dbReference type="EC" id="5.6.2.2"/>
    </reaction>
</comment>
<dbReference type="EMBL" id="JAGPNL010000001">
    <property type="protein sequence ID" value="MBQ0824984.1"/>
    <property type="molecule type" value="Genomic_DNA"/>
</dbReference>
<dbReference type="Pfam" id="PF03989">
    <property type="entry name" value="DNA_gyraseA_C"/>
    <property type="match status" value="2"/>
</dbReference>
<dbReference type="InterPro" id="IPR006691">
    <property type="entry name" value="GyrA/parC_rep"/>
</dbReference>
<dbReference type="FunFam" id="1.10.268.10:FF:000001">
    <property type="entry name" value="DNA gyrase subunit A"/>
    <property type="match status" value="1"/>
</dbReference>
<dbReference type="InterPro" id="IPR035516">
    <property type="entry name" value="Gyrase/topoIV_suA_C"/>
</dbReference>
<dbReference type="GO" id="GO:0034335">
    <property type="term" value="F:DNA negative supercoiling activity"/>
    <property type="evidence" value="ECO:0007669"/>
    <property type="project" value="UniProtKB-ARBA"/>
</dbReference>
<organism evidence="11 12">
    <name type="scientific">Streptomyces tagetis</name>
    <dbReference type="NCBI Taxonomy" id="2820809"/>
    <lineage>
        <taxon>Bacteria</taxon>
        <taxon>Bacillati</taxon>
        <taxon>Actinomycetota</taxon>
        <taxon>Actinomycetes</taxon>
        <taxon>Kitasatosporales</taxon>
        <taxon>Streptomycetaceae</taxon>
        <taxon>Streptomyces</taxon>
    </lineage>
</organism>
<dbReference type="EC" id="5.6.2.2" evidence="3"/>
<evidence type="ECO:0000256" key="6">
    <source>
        <dbReference type="ARBA" id="ARBA00023235"/>
    </source>
</evidence>
<dbReference type="Gene3D" id="2.120.10.90">
    <property type="entry name" value="DNA gyrase/topoisomerase IV, subunit A, C-terminal"/>
    <property type="match status" value="1"/>
</dbReference>
<evidence type="ECO:0000256" key="4">
    <source>
        <dbReference type="ARBA" id="ARBA00023029"/>
    </source>
</evidence>
<dbReference type="NCBIfam" id="NF004044">
    <property type="entry name" value="PRK05561.1"/>
    <property type="match status" value="1"/>
</dbReference>
<reference evidence="11" key="1">
    <citation type="submission" date="2021-04" db="EMBL/GenBank/DDBJ databases">
        <title>Genome seq and assembly of Streptomyces sp. RG38.</title>
        <authorList>
            <person name="Chhetri G."/>
        </authorList>
    </citation>
    <scope>NUCLEOTIDE SEQUENCE</scope>
    <source>
        <strain evidence="11">RG38</strain>
    </source>
</reference>
<dbReference type="FunFam" id="3.30.1360.40:FF:000002">
    <property type="entry name" value="DNA gyrase subunit A"/>
    <property type="match status" value="1"/>
</dbReference>
<evidence type="ECO:0000256" key="5">
    <source>
        <dbReference type="ARBA" id="ARBA00023125"/>
    </source>
</evidence>
<evidence type="ECO:0000313" key="11">
    <source>
        <dbReference type="EMBL" id="MBQ0824984.1"/>
    </source>
</evidence>
<dbReference type="AlphaFoldDB" id="A0A940XI84"/>
<dbReference type="GO" id="GO:0003677">
    <property type="term" value="F:DNA binding"/>
    <property type="evidence" value="ECO:0007669"/>
    <property type="project" value="UniProtKB-UniRule"/>
</dbReference>
<keyword evidence="4 7" id="KW-0799">Topoisomerase</keyword>
<feature type="coiled-coil region" evidence="8">
    <location>
        <begin position="449"/>
        <end position="476"/>
    </location>
</feature>
<evidence type="ECO:0000259" key="10">
    <source>
        <dbReference type="PROSITE" id="PS52040"/>
    </source>
</evidence>
<dbReference type="PROSITE" id="PS52040">
    <property type="entry name" value="TOPO_IIA"/>
    <property type="match status" value="1"/>
</dbReference>
<accession>A0A940XI84</accession>
<dbReference type="Gene3D" id="3.30.1360.40">
    <property type="match status" value="1"/>
</dbReference>
<dbReference type="GO" id="GO:0005737">
    <property type="term" value="C:cytoplasm"/>
    <property type="evidence" value="ECO:0007669"/>
    <property type="project" value="TreeGrafter"/>
</dbReference>
<dbReference type="InterPro" id="IPR013757">
    <property type="entry name" value="Topo_IIA_A_a_sf"/>
</dbReference>
<dbReference type="RefSeq" id="WP_210867702.1">
    <property type="nucleotide sequence ID" value="NZ_JAGPNL010000001.1"/>
</dbReference>
<feature type="domain" description="Topo IIA-type catalytic" evidence="10">
    <location>
        <begin position="45"/>
        <end position="512"/>
    </location>
</feature>
<feature type="region of interest" description="Disordered" evidence="9">
    <location>
        <begin position="783"/>
        <end position="819"/>
    </location>
</feature>
<dbReference type="InterPro" id="IPR013760">
    <property type="entry name" value="Topo_IIA-like_dom_sf"/>
</dbReference>
<feature type="active site" description="O-(5'-phospho-DNA)-tyrosine intermediate" evidence="7">
    <location>
        <position position="134"/>
    </location>
</feature>
<dbReference type="InterPro" id="IPR050220">
    <property type="entry name" value="Type_II_DNA_Topoisomerases"/>
</dbReference>
<comment type="caution">
    <text evidence="11">The sequence shown here is derived from an EMBL/GenBank/DDBJ whole genome shotgun (WGS) entry which is preliminary data.</text>
</comment>
<gene>
    <name evidence="11" type="ORF">J5Y05_00425</name>
</gene>
<evidence type="ECO:0000256" key="9">
    <source>
        <dbReference type="SAM" id="MobiDB-lite"/>
    </source>
</evidence>
<dbReference type="Gene3D" id="3.90.199.10">
    <property type="entry name" value="Topoisomerase II, domain 5"/>
    <property type="match status" value="1"/>
</dbReference>
<evidence type="ECO:0000256" key="8">
    <source>
        <dbReference type="SAM" id="Coils"/>
    </source>
</evidence>
<keyword evidence="5 7" id="KW-0238">DNA-binding</keyword>
<dbReference type="SUPFAM" id="SSF56719">
    <property type="entry name" value="Type II DNA topoisomerase"/>
    <property type="match status" value="1"/>
</dbReference>
<dbReference type="SMART" id="SM00434">
    <property type="entry name" value="TOP4c"/>
    <property type="match status" value="1"/>
</dbReference>
<evidence type="ECO:0000256" key="2">
    <source>
        <dbReference type="ARBA" id="ARBA00008263"/>
    </source>
</evidence>
<dbReference type="InterPro" id="IPR013758">
    <property type="entry name" value="Topo_IIA_A/C_ab"/>
</dbReference>
<protein>
    <recommendedName>
        <fullName evidence="3">DNA topoisomerase (ATP-hydrolyzing)</fullName>
        <ecNumber evidence="3">5.6.2.2</ecNumber>
    </recommendedName>
</protein>
<dbReference type="GO" id="GO:0005524">
    <property type="term" value="F:ATP binding"/>
    <property type="evidence" value="ECO:0007669"/>
    <property type="project" value="InterPro"/>
</dbReference>
<keyword evidence="6 7" id="KW-0413">Isomerase</keyword>
<dbReference type="GO" id="GO:0009330">
    <property type="term" value="C:DNA topoisomerase type II (double strand cut, ATP-hydrolyzing) complex"/>
    <property type="evidence" value="ECO:0007669"/>
    <property type="project" value="TreeGrafter"/>
</dbReference>
<dbReference type="GO" id="GO:0006265">
    <property type="term" value="P:DNA topological change"/>
    <property type="evidence" value="ECO:0007669"/>
    <property type="project" value="UniProtKB-UniRule"/>
</dbReference>
<dbReference type="FunFam" id="3.90.199.10:FF:000001">
    <property type="entry name" value="DNA gyrase subunit A"/>
    <property type="match status" value="1"/>
</dbReference>
<evidence type="ECO:0000313" key="12">
    <source>
        <dbReference type="Proteomes" id="UP000677875"/>
    </source>
</evidence>
<dbReference type="SUPFAM" id="SSF101904">
    <property type="entry name" value="GyrA/ParC C-terminal domain-like"/>
    <property type="match status" value="1"/>
</dbReference>
<name>A0A940XI84_9ACTN</name>
<proteinExistence type="inferred from homology"/>
<comment type="similarity">
    <text evidence="2">Belongs to the type II topoisomerase GyrA/ParC subunit family.</text>
</comment>
<dbReference type="PANTHER" id="PTHR43493:SF5">
    <property type="entry name" value="DNA GYRASE SUBUNIT A, CHLOROPLASTIC_MITOCHONDRIAL"/>
    <property type="match status" value="1"/>
</dbReference>
<dbReference type="InterPro" id="IPR002205">
    <property type="entry name" value="Topo_IIA_dom_A"/>
</dbReference>
<evidence type="ECO:0000256" key="7">
    <source>
        <dbReference type="PROSITE-ProRule" id="PRU01384"/>
    </source>
</evidence>